<protein>
    <submittedName>
        <fullName evidence="2">Uncharacterized protein</fullName>
    </submittedName>
</protein>
<keyword evidence="1" id="KW-0812">Transmembrane</keyword>
<keyword evidence="2" id="KW-0150">Chloroplast</keyword>
<dbReference type="SUPFAM" id="SSF48452">
    <property type="entry name" value="TPR-like"/>
    <property type="match status" value="1"/>
</dbReference>
<feature type="transmembrane region" description="Helical" evidence="1">
    <location>
        <begin position="6"/>
        <end position="27"/>
    </location>
</feature>
<dbReference type="RefSeq" id="YP_009396914.1">
    <property type="nucleotide sequence ID" value="NC_035285.1"/>
</dbReference>
<dbReference type="Gene3D" id="1.25.40.10">
    <property type="entry name" value="Tetratricopeptide repeat domain"/>
    <property type="match status" value="1"/>
</dbReference>
<sequence>MYFLNVPFFTFYLLIINIFLSIISFFITRDLWKIYLHTNASSNNFSYNNSSYFIMNLSTENVLEFIYCCINRKKWFDAITLLELVFNYDTSNLKFLNSLTLLHKATSSPSIVEYYLLKIIHLAPSNIFALKNLSNIYSSQGRIAELNKIHDRLLLINEEK</sequence>
<evidence type="ECO:0000313" key="2">
    <source>
        <dbReference type="EMBL" id="ARW66100.1"/>
    </source>
</evidence>
<geneLocation type="chloroplast" evidence="2"/>
<dbReference type="InterPro" id="IPR011990">
    <property type="entry name" value="TPR-like_helical_dom_sf"/>
</dbReference>
<keyword evidence="1" id="KW-1133">Transmembrane helix</keyword>
<accession>A0A1Z1MJ43</accession>
<organism evidence="2">
    <name type="scientific">Spyridia filamentosa</name>
    <name type="common">Red alga</name>
    <name type="synonym">Fucus filamentosus</name>
    <dbReference type="NCBI Taxonomy" id="196632"/>
    <lineage>
        <taxon>Eukaryota</taxon>
        <taxon>Rhodophyta</taxon>
        <taxon>Florideophyceae</taxon>
        <taxon>Rhodymeniophycidae</taxon>
        <taxon>Ceramiales</taxon>
        <taxon>Spyridiaceae</taxon>
        <taxon>Spyridia</taxon>
    </lineage>
</organism>
<gene>
    <name evidence="2" type="primary">ycf37</name>
</gene>
<dbReference type="GeneID" id="33359193"/>
<evidence type="ECO:0000256" key="1">
    <source>
        <dbReference type="SAM" id="Phobius"/>
    </source>
</evidence>
<keyword evidence="1" id="KW-0472">Membrane</keyword>
<proteinExistence type="predicted"/>
<keyword evidence="2" id="KW-0934">Plastid</keyword>
<dbReference type="EMBL" id="MF101441">
    <property type="protein sequence ID" value="ARW66100.1"/>
    <property type="molecule type" value="Genomic_DNA"/>
</dbReference>
<name>A0A1Z1MJ43_SPYFI</name>
<dbReference type="AlphaFoldDB" id="A0A1Z1MJ43"/>
<reference evidence="2" key="1">
    <citation type="journal article" date="2017" name="J. Phycol.">
        <title>Analysis of chloroplast genomes and a supermatrix inform reclassification of the Rhodomelaceae (Rhodophyta).</title>
        <authorList>
            <person name="Diaz-Tapia P."/>
            <person name="Maggs C.A."/>
            <person name="West J.A."/>
            <person name="Verbruggen H."/>
        </authorList>
    </citation>
    <scope>NUCLEOTIDE SEQUENCE</scope>
    <source>
        <strain evidence="2">PD1020</strain>
    </source>
</reference>